<feature type="non-terminal residue" evidence="2">
    <location>
        <position position="1"/>
    </location>
</feature>
<name>A0A6S7LSJ2_PARCT</name>
<feature type="compositionally biased region" description="Acidic residues" evidence="1">
    <location>
        <begin position="122"/>
        <end position="150"/>
    </location>
</feature>
<dbReference type="EMBL" id="CACRXK020027964">
    <property type="protein sequence ID" value="CAB4041219.1"/>
    <property type="molecule type" value="Genomic_DNA"/>
</dbReference>
<comment type="caution">
    <text evidence="2">The sequence shown here is derived from an EMBL/GenBank/DDBJ whole genome shotgun (WGS) entry which is preliminary data.</text>
</comment>
<evidence type="ECO:0000256" key="1">
    <source>
        <dbReference type="SAM" id="MobiDB-lite"/>
    </source>
</evidence>
<reference evidence="2" key="1">
    <citation type="submission" date="2020-04" db="EMBL/GenBank/DDBJ databases">
        <authorList>
            <person name="Alioto T."/>
            <person name="Alioto T."/>
            <person name="Gomez Garrido J."/>
        </authorList>
    </citation>
    <scope>NUCLEOTIDE SEQUENCE</scope>
    <source>
        <strain evidence="2">A484AB</strain>
    </source>
</reference>
<protein>
    <submittedName>
        <fullName evidence="2">Uncharacterized protein</fullName>
    </submittedName>
</protein>
<dbReference type="PANTHER" id="PTHR47018">
    <property type="entry name" value="CXC DOMAIN-CONTAINING PROTEIN-RELATED"/>
    <property type="match status" value="1"/>
</dbReference>
<sequence>KRKDLDVSKCKRHEKSVGDVMATICSMTNLFNADQAELVGLSSGVEVESKVADNILQAKQLGEHQFSEFCQNNLFCDKPDLFTKIKQNKLKTFSSKHLTLVSNVLPCVVARNCQNGQKENTEDTDEEDILGSDSSDIDQDSEDDDDVFEE</sequence>
<evidence type="ECO:0000313" key="2">
    <source>
        <dbReference type="EMBL" id="CAB4041219.1"/>
    </source>
</evidence>
<proteinExistence type="predicted"/>
<dbReference type="Proteomes" id="UP001152795">
    <property type="component" value="Unassembled WGS sequence"/>
</dbReference>
<keyword evidence="3" id="KW-1185">Reference proteome</keyword>
<dbReference type="OrthoDB" id="6021232at2759"/>
<feature type="region of interest" description="Disordered" evidence="1">
    <location>
        <begin position="116"/>
        <end position="150"/>
    </location>
</feature>
<evidence type="ECO:0000313" key="3">
    <source>
        <dbReference type="Proteomes" id="UP001152795"/>
    </source>
</evidence>
<dbReference type="AlphaFoldDB" id="A0A6S7LSJ2"/>
<accession>A0A6S7LSJ2</accession>
<gene>
    <name evidence="2" type="ORF">PACLA_8A009354</name>
</gene>
<organism evidence="2 3">
    <name type="scientific">Paramuricea clavata</name>
    <name type="common">Red gorgonian</name>
    <name type="synonym">Violescent sea-whip</name>
    <dbReference type="NCBI Taxonomy" id="317549"/>
    <lineage>
        <taxon>Eukaryota</taxon>
        <taxon>Metazoa</taxon>
        <taxon>Cnidaria</taxon>
        <taxon>Anthozoa</taxon>
        <taxon>Octocorallia</taxon>
        <taxon>Malacalcyonacea</taxon>
        <taxon>Plexauridae</taxon>
        <taxon>Paramuricea</taxon>
    </lineage>
</organism>